<dbReference type="SMART" id="SM00267">
    <property type="entry name" value="GGDEF"/>
    <property type="match status" value="1"/>
</dbReference>
<dbReference type="SUPFAM" id="SSF141868">
    <property type="entry name" value="EAL domain-like"/>
    <property type="match status" value="1"/>
</dbReference>
<organism evidence="5 6">
    <name type="scientific">Sulfidibacter corallicola</name>
    <dbReference type="NCBI Taxonomy" id="2818388"/>
    <lineage>
        <taxon>Bacteria</taxon>
        <taxon>Pseudomonadati</taxon>
        <taxon>Acidobacteriota</taxon>
        <taxon>Holophagae</taxon>
        <taxon>Acanthopleuribacterales</taxon>
        <taxon>Acanthopleuribacteraceae</taxon>
        <taxon>Sulfidibacter</taxon>
    </lineage>
</organism>
<dbReference type="FunFam" id="3.20.20.450:FF:000001">
    <property type="entry name" value="Cyclic di-GMP phosphodiesterase yahA"/>
    <property type="match status" value="1"/>
</dbReference>
<evidence type="ECO:0000259" key="2">
    <source>
        <dbReference type="PROSITE" id="PS50110"/>
    </source>
</evidence>
<dbReference type="InterPro" id="IPR001789">
    <property type="entry name" value="Sig_transdc_resp-reg_receiver"/>
</dbReference>
<dbReference type="SUPFAM" id="SSF52172">
    <property type="entry name" value="CheY-like"/>
    <property type="match status" value="1"/>
</dbReference>
<dbReference type="InterPro" id="IPR052155">
    <property type="entry name" value="Biofilm_reg_signaling"/>
</dbReference>
<evidence type="ECO:0000256" key="1">
    <source>
        <dbReference type="PROSITE-ProRule" id="PRU00169"/>
    </source>
</evidence>
<dbReference type="CDD" id="cd01948">
    <property type="entry name" value="EAL"/>
    <property type="match status" value="1"/>
</dbReference>
<sequence length="636" mass="73067">MKPNNRILVVDDNISIHRDFKKVLSNPRAEEKRKLAQIEKGLFQDIAEEEEENSLLEYQNYEVDSAFQGEEALQMVIKAHEEGRGYAMVFMDVRMPPGWDGIETIARIWERYPDIEMVICTAYSDYSWEKILAQLGTTDRLLFLRKPFDTTAVKQMALSQTRKWNLSQQAQRYVRQLESEIKERKRSEERLHYLAHHDSLTNLANRTQFYEKLVKTLEVAKEHDSKLALFFVDLDRFKEINDTLGYHNGDLILKQIAQRLRKVIGDSGLVARFGGDEFAVLMHSVSSKEDAAFLATRIHDVLEPNFNLEDLQLEVRASIGIVLFPDHGEDADTLMRRADMMMSVAKKSDPGYTFYDPKFDHYSPRRLMLLGELRRAINNNDLCLYYQPKISFETGYIIGCEALVRWHHPKIGRIFPDEFVPLAERSGLIKPLSMWVLKEAPRQWEEWHNLGITMSISVNLSVRDLFDSHIPEKIAEILDHHNMPPEMLILEITESAMMEDPQQARSILSRLNDMGIKLAIDDFGTGYSSLAYLKNLPVDEIKIDKSFVMELDTDEDDATIVKSTIDLGHTLGLSVTAEGVEKGEGWEMLRELGCDFAQGYFMGRPMPVNELTEWLEKSSWGLRAHADSVKDGPGGV</sequence>
<keyword evidence="1" id="KW-0597">Phosphoprotein</keyword>
<dbReference type="Gene3D" id="3.20.20.450">
    <property type="entry name" value="EAL domain"/>
    <property type="match status" value="1"/>
</dbReference>
<evidence type="ECO:0000313" key="5">
    <source>
        <dbReference type="EMBL" id="QTD51778.1"/>
    </source>
</evidence>
<dbReference type="Gene3D" id="3.40.50.2300">
    <property type="match status" value="1"/>
</dbReference>
<dbReference type="GO" id="GO:0000160">
    <property type="term" value="P:phosphorelay signal transduction system"/>
    <property type="evidence" value="ECO:0007669"/>
    <property type="project" value="InterPro"/>
</dbReference>
<reference evidence="5" key="1">
    <citation type="submission" date="2021-03" db="EMBL/GenBank/DDBJ databases">
        <title>Acanthopleuribacteraceae sp. M133.</title>
        <authorList>
            <person name="Wang G."/>
        </authorList>
    </citation>
    <scope>NUCLEOTIDE SEQUENCE</scope>
    <source>
        <strain evidence="5">M133</strain>
    </source>
</reference>
<dbReference type="CDD" id="cd01949">
    <property type="entry name" value="GGDEF"/>
    <property type="match status" value="1"/>
</dbReference>
<dbReference type="InterPro" id="IPR029787">
    <property type="entry name" value="Nucleotide_cyclase"/>
</dbReference>
<dbReference type="Proteomes" id="UP000663929">
    <property type="component" value="Chromosome"/>
</dbReference>
<dbReference type="InterPro" id="IPR043128">
    <property type="entry name" value="Rev_trsase/Diguanyl_cyclase"/>
</dbReference>
<dbReference type="Pfam" id="PF00563">
    <property type="entry name" value="EAL"/>
    <property type="match status" value="1"/>
</dbReference>
<dbReference type="PROSITE" id="PS50110">
    <property type="entry name" value="RESPONSE_REGULATORY"/>
    <property type="match status" value="1"/>
</dbReference>
<dbReference type="Gene3D" id="3.30.70.270">
    <property type="match status" value="1"/>
</dbReference>
<dbReference type="InterPro" id="IPR000160">
    <property type="entry name" value="GGDEF_dom"/>
</dbReference>
<dbReference type="PANTHER" id="PTHR44757:SF2">
    <property type="entry name" value="BIOFILM ARCHITECTURE MAINTENANCE PROTEIN MBAA"/>
    <property type="match status" value="1"/>
</dbReference>
<accession>A0A8A4TRX3</accession>
<dbReference type="PROSITE" id="PS50887">
    <property type="entry name" value="GGDEF"/>
    <property type="match status" value="1"/>
</dbReference>
<gene>
    <name evidence="5" type="ORF">J3U87_04850</name>
</gene>
<dbReference type="EMBL" id="CP071793">
    <property type="protein sequence ID" value="QTD51778.1"/>
    <property type="molecule type" value="Genomic_DNA"/>
</dbReference>
<dbReference type="KEGG" id="scor:J3U87_04850"/>
<keyword evidence="6" id="KW-1185">Reference proteome</keyword>
<proteinExistence type="predicted"/>
<dbReference type="InterPro" id="IPR011006">
    <property type="entry name" value="CheY-like_superfamily"/>
</dbReference>
<evidence type="ECO:0000313" key="6">
    <source>
        <dbReference type="Proteomes" id="UP000663929"/>
    </source>
</evidence>
<dbReference type="NCBIfam" id="TIGR00254">
    <property type="entry name" value="GGDEF"/>
    <property type="match status" value="1"/>
</dbReference>
<evidence type="ECO:0000259" key="3">
    <source>
        <dbReference type="PROSITE" id="PS50883"/>
    </source>
</evidence>
<dbReference type="PROSITE" id="PS50883">
    <property type="entry name" value="EAL"/>
    <property type="match status" value="1"/>
</dbReference>
<dbReference type="Pfam" id="PF00072">
    <property type="entry name" value="Response_reg"/>
    <property type="match status" value="1"/>
</dbReference>
<feature type="domain" description="EAL" evidence="3">
    <location>
        <begin position="366"/>
        <end position="619"/>
    </location>
</feature>
<protein>
    <submittedName>
        <fullName evidence="5">EAL domain-containing protein</fullName>
    </submittedName>
</protein>
<feature type="modified residue" description="4-aspartylphosphate" evidence="1">
    <location>
        <position position="92"/>
    </location>
</feature>
<dbReference type="RefSeq" id="WP_237381899.1">
    <property type="nucleotide sequence ID" value="NZ_CP071793.1"/>
</dbReference>
<name>A0A8A4TRX3_SULCO</name>
<dbReference type="PANTHER" id="PTHR44757">
    <property type="entry name" value="DIGUANYLATE CYCLASE DGCP"/>
    <property type="match status" value="1"/>
</dbReference>
<dbReference type="Pfam" id="PF00990">
    <property type="entry name" value="GGDEF"/>
    <property type="match status" value="1"/>
</dbReference>
<feature type="domain" description="GGDEF" evidence="4">
    <location>
        <begin position="225"/>
        <end position="357"/>
    </location>
</feature>
<dbReference type="SMART" id="SM00052">
    <property type="entry name" value="EAL"/>
    <property type="match status" value="1"/>
</dbReference>
<feature type="domain" description="Response regulatory" evidence="2">
    <location>
        <begin position="6"/>
        <end position="161"/>
    </location>
</feature>
<dbReference type="InterPro" id="IPR001633">
    <property type="entry name" value="EAL_dom"/>
</dbReference>
<dbReference type="SUPFAM" id="SSF55073">
    <property type="entry name" value="Nucleotide cyclase"/>
    <property type="match status" value="1"/>
</dbReference>
<dbReference type="InterPro" id="IPR035919">
    <property type="entry name" value="EAL_sf"/>
</dbReference>
<dbReference type="AlphaFoldDB" id="A0A8A4TRX3"/>
<evidence type="ECO:0000259" key="4">
    <source>
        <dbReference type="PROSITE" id="PS50887"/>
    </source>
</evidence>